<dbReference type="STRING" id="36087.A0A077Z5L8"/>
<name>A0A077Z5L8_TRITR</name>
<dbReference type="EMBL" id="HG805954">
    <property type="protein sequence ID" value="CDW55436.1"/>
    <property type="molecule type" value="Genomic_DNA"/>
</dbReference>
<feature type="domain" description="Methyltransferase" evidence="1">
    <location>
        <begin position="201"/>
        <end position="284"/>
    </location>
</feature>
<reference evidence="3" key="1">
    <citation type="submission" date="2014-01" db="EMBL/GenBank/DDBJ databases">
        <authorList>
            <person name="Aslett M."/>
        </authorList>
    </citation>
    <scope>NUCLEOTIDE SEQUENCE</scope>
</reference>
<feature type="domain" description="S-adenosylmethionine-dependent methyltransferase Rv2258c-like winged HTH" evidence="2">
    <location>
        <begin position="24"/>
        <end position="94"/>
    </location>
</feature>
<evidence type="ECO:0000259" key="1">
    <source>
        <dbReference type="Pfam" id="PF13847"/>
    </source>
</evidence>
<evidence type="ECO:0000313" key="4">
    <source>
        <dbReference type="Proteomes" id="UP000030665"/>
    </source>
</evidence>
<dbReference type="Gene3D" id="3.40.50.150">
    <property type="entry name" value="Vaccinia Virus protein VP39"/>
    <property type="match status" value="2"/>
</dbReference>
<feature type="domain" description="Methyltransferase" evidence="1">
    <location>
        <begin position="480"/>
        <end position="597"/>
    </location>
</feature>
<evidence type="ECO:0000259" key="2">
    <source>
        <dbReference type="Pfam" id="PF21320"/>
    </source>
</evidence>
<dbReference type="InterPro" id="IPR025714">
    <property type="entry name" value="Methyltranfer_dom"/>
</dbReference>
<dbReference type="AlphaFoldDB" id="A0A077Z5L8"/>
<sequence length="669" mass="74945">MSVLMSDTDEDSFRNKCMALCNNAYVALALALGYRLKLFDFLESTEKDGQTSAAVASRAGYKERYVREWLGAMVCGGIVECDSSGTKYWLPYWRRGLLRSDTKEGILPMINMISVLSPLTEKILECFQSDGPKGKRKNLHTNIENVESAGTTYSEYKDLYAGMSDFSDRIIFAGLLQSLIPSIDNLEKALGAYVTKRVNYISEEAIAFANNRQKEMNIPNLQYMLCCAATGIPNDWTEKFDFITAFDVIHDQAYPAKVLKQMFRVLKPGGLFSIVDIKGESDLNVDKKAPMSGSLYAPLGYLPSSYHCIGLMMSDTDEDSFRNKCMALCNNAYVALALSLGYRLKLFDFLESTEKDGQTSAAVASRAGYKERYVREWLGAMVCGGIVECDSSGTKYWLPHWRRGLLRSDTKEGIVPMTNMITVLSPLTQKILECFQPDGPKGKQKNLRTSYSEYKDFHAYMSDFSDRATYAGLLQCQLAEKGITVLDIGCGRGTPSLVMAQKFTNSKFYGIDISEKAIAFAKNRQKEMNIPNLQYMLCCAATGIPDDWTEKFDFITAFDVIHDQAYPAKVLKQMFRVLKPGGLFSIVDIKGESDLNVDKKAPMSGCFYTVSLFHCMPVSLHFEGGTGLGTMWGRQTAERMFKEAGFEILKVATMVYNPANYHYLCRKPT</sequence>
<dbReference type="SUPFAM" id="SSF53335">
    <property type="entry name" value="S-adenosyl-L-methionine-dependent methyltransferases"/>
    <property type="match status" value="2"/>
</dbReference>
<keyword evidence="4" id="KW-1185">Reference proteome</keyword>
<dbReference type="SUPFAM" id="SSF46785">
    <property type="entry name" value="Winged helix' DNA-binding domain"/>
    <property type="match status" value="2"/>
</dbReference>
<dbReference type="CDD" id="cd02440">
    <property type="entry name" value="AdoMet_MTases"/>
    <property type="match status" value="2"/>
</dbReference>
<dbReference type="Pfam" id="PF21320">
    <property type="entry name" value="WHD_Rv2258c"/>
    <property type="match status" value="2"/>
</dbReference>
<dbReference type="Pfam" id="PF13847">
    <property type="entry name" value="Methyltransf_31"/>
    <property type="match status" value="2"/>
</dbReference>
<dbReference type="InterPro" id="IPR036390">
    <property type="entry name" value="WH_DNA-bd_sf"/>
</dbReference>
<dbReference type="PANTHER" id="PTHR45128">
    <property type="entry name" value="METHYLTRANSFERASE TYPE 11"/>
    <property type="match status" value="1"/>
</dbReference>
<accession>A0A077Z5L8</accession>
<reference evidence="3" key="2">
    <citation type="submission" date="2014-03" db="EMBL/GenBank/DDBJ databases">
        <title>The whipworm genome and dual-species transcriptomics of an intimate host-pathogen interaction.</title>
        <authorList>
            <person name="Foth B.J."/>
            <person name="Tsai I.J."/>
            <person name="Reid A.J."/>
            <person name="Bancroft A.J."/>
            <person name="Nichol S."/>
            <person name="Tracey A."/>
            <person name="Holroyd N."/>
            <person name="Cotton J.A."/>
            <person name="Stanley E.J."/>
            <person name="Zarowiecki M."/>
            <person name="Liu J.Z."/>
            <person name="Huckvale T."/>
            <person name="Cooper P.J."/>
            <person name="Grencis R.K."/>
            <person name="Berriman M."/>
        </authorList>
    </citation>
    <scope>NUCLEOTIDE SEQUENCE [LARGE SCALE GENOMIC DNA]</scope>
</reference>
<proteinExistence type="predicted"/>
<dbReference type="InterPro" id="IPR048711">
    <property type="entry name" value="WHD_Rv2258c"/>
</dbReference>
<dbReference type="InterPro" id="IPR053173">
    <property type="entry name" value="SAM-binding_MTase"/>
</dbReference>
<dbReference type="Proteomes" id="UP000030665">
    <property type="component" value="Unassembled WGS sequence"/>
</dbReference>
<evidence type="ECO:0000313" key="3">
    <source>
        <dbReference type="EMBL" id="CDW55436.1"/>
    </source>
</evidence>
<dbReference type="Gene3D" id="1.10.10.10">
    <property type="entry name" value="Winged helix-like DNA-binding domain superfamily/Winged helix DNA-binding domain"/>
    <property type="match status" value="2"/>
</dbReference>
<dbReference type="OrthoDB" id="506498at2759"/>
<gene>
    <name evidence="3" type="ORF">TTRE_0000370801</name>
</gene>
<dbReference type="PANTHER" id="PTHR45128:SF1">
    <property type="entry name" value="S-ADENOSYLMETHIONINE-DEPENDENT METHYLTRANSFERASE RV2258C"/>
    <property type="match status" value="1"/>
</dbReference>
<dbReference type="InterPro" id="IPR029063">
    <property type="entry name" value="SAM-dependent_MTases_sf"/>
</dbReference>
<feature type="domain" description="S-adenosylmethionine-dependent methyltransferase Rv2258c-like winged HTH" evidence="2">
    <location>
        <begin position="332"/>
        <end position="402"/>
    </location>
</feature>
<organism evidence="3 4">
    <name type="scientific">Trichuris trichiura</name>
    <name type="common">Whipworm</name>
    <name type="synonym">Trichocephalus trichiurus</name>
    <dbReference type="NCBI Taxonomy" id="36087"/>
    <lineage>
        <taxon>Eukaryota</taxon>
        <taxon>Metazoa</taxon>
        <taxon>Ecdysozoa</taxon>
        <taxon>Nematoda</taxon>
        <taxon>Enoplea</taxon>
        <taxon>Dorylaimia</taxon>
        <taxon>Trichinellida</taxon>
        <taxon>Trichuridae</taxon>
        <taxon>Trichuris</taxon>
    </lineage>
</organism>
<protein>
    <submittedName>
        <fullName evidence="3">Methyltransf 31 domain containing protein</fullName>
    </submittedName>
</protein>
<dbReference type="InterPro" id="IPR036388">
    <property type="entry name" value="WH-like_DNA-bd_sf"/>
</dbReference>